<evidence type="ECO:0000313" key="2">
    <source>
        <dbReference type="Proteomes" id="UP000327011"/>
    </source>
</evidence>
<keyword evidence="2" id="KW-1185">Reference proteome</keyword>
<organism evidence="1 2">
    <name type="scientific">Microbispora cellulosiformans</name>
    <dbReference type="NCBI Taxonomy" id="2614688"/>
    <lineage>
        <taxon>Bacteria</taxon>
        <taxon>Bacillati</taxon>
        <taxon>Actinomycetota</taxon>
        <taxon>Actinomycetes</taxon>
        <taxon>Streptosporangiales</taxon>
        <taxon>Streptosporangiaceae</taxon>
        <taxon>Microbispora</taxon>
    </lineage>
</organism>
<sequence length="395" mass="43253">MTRAEDSEISTLSLNPSDLITLLAGAGWDKQGGRSNVYERWAIHEDDQQLAVLVPLDPGRDDYADLLEEALSSLERSRLSSAQKVVSRLRVPGDEVQWQKEPRTVPGFIPWTQGEALIASAKQILVAAAKATRHASAYHGQREWKFAREYLNKVLMGQTQIGSYIVTAYTPLGQIREIDKGGESVMSGATTTGRDVMERLTSSLVAAREGVDHFANTGSLSGFDAGVVRGVSCELTRALAALVEDSEGARVSVRWFPASGQSMPSDDTWQMEFVPDDLPALERASSRLASTEPRRTVVVVGTVTNLNRPRFGQHGTIILNVIYGVSVSRVRVRLSRPDYEHAISAHKNGDLLRITGALEKEGNNYWLYDPTELGPVEAGALNEILGSVEPDRLDQ</sequence>
<dbReference type="RefSeq" id="WP_150938307.1">
    <property type="nucleotide sequence ID" value="NZ_VYTZ01000014.1"/>
</dbReference>
<evidence type="ECO:0000313" key="1">
    <source>
        <dbReference type="EMBL" id="KAA9374850.1"/>
    </source>
</evidence>
<gene>
    <name evidence="1" type="ORF">F5972_30070</name>
</gene>
<dbReference type="EMBL" id="VYTZ01000014">
    <property type="protein sequence ID" value="KAA9374850.1"/>
    <property type="molecule type" value="Genomic_DNA"/>
</dbReference>
<dbReference type="Proteomes" id="UP000327011">
    <property type="component" value="Unassembled WGS sequence"/>
</dbReference>
<reference evidence="1 2" key="1">
    <citation type="submission" date="2019-09" db="EMBL/GenBank/DDBJ databases">
        <title>Screening of Novel Bioactive Compounds from Soil-Associated.</title>
        <authorList>
            <person name="Gong X."/>
        </authorList>
    </citation>
    <scope>NUCLEOTIDE SEQUENCE [LARGE SCALE GENOMIC DNA]</scope>
    <source>
        <strain evidence="1 2">Gxj-6</strain>
    </source>
</reference>
<proteinExistence type="predicted"/>
<protein>
    <submittedName>
        <fullName evidence="1">Uncharacterized protein</fullName>
    </submittedName>
</protein>
<name>A0A5J5JUV7_9ACTN</name>
<dbReference type="AlphaFoldDB" id="A0A5J5JUV7"/>
<accession>A0A5J5JUV7</accession>
<comment type="caution">
    <text evidence="1">The sequence shown here is derived from an EMBL/GenBank/DDBJ whole genome shotgun (WGS) entry which is preliminary data.</text>
</comment>